<dbReference type="GeneID" id="85436609"/>
<sequence length="119" mass="12791">MGFVFIFWLWFFPVPVDCSCSSLNGVRPAPHYKRECVCVCVCVCVYECACVPGGVMVSAQTVGICARPTGPAVAKATSIDEMPTGSSARYCCPLLLPAAAAAWHPSPVRRRRPLIARQG</sequence>
<proteinExistence type="predicted"/>
<dbReference type="Proteomes" id="UP001230504">
    <property type="component" value="Unassembled WGS sequence"/>
</dbReference>
<keyword evidence="3" id="KW-1185">Reference proteome</keyword>
<accession>A0AAD8Q875</accession>
<feature type="chain" id="PRO_5042027259" description="Secreted protein" evidence="1">
    <location>
        <begin position="19"/>
        <end position="119"/>
    </location>
</feature>
<protein>
    <recommendedName>
        <fullName evidence="4">Secreted protein</fullName>
    </recommendedName>
</protein>
<organism evidence="2 3">
    <name type="scientific">Colletotrichum navitas</name>
    <dbReference type="NCBI Taxonomy" id="681940"/>
    <lineage>
        <taxon>Eukaryota</taxon>
        <taxon>Fungi</taxon>
        <taxon>Dikarya</taxon>
        <taxon>Ascomycota</taxon>
        <taxon>Pezizomycotina</taxon>
        <taxon>Sordariomycetes</taxon>
        <taxon>Hypocreomycetidae</taxon>
        <taxon>Glomerellales</taxon>
        <taxon>Glomerellaceae</taxon>
        <taxon>Colletotrichum</taxon>
        <taxon>Colletotrichum graminicola species complex</taxon>
    </lineage>
</organism>
<keyword evidence="1" id="KW-0732">Signal</keyword>
<comment type="caution">
    <text evidence="2">The sequence shown here is derived from an EMBL/GenBank/DDBJ whole genome shotgun (WGS) entry which is preliminary data.</text>
</comment>
<dbReference type="EMBL" id="JAHLJV010000010">
    <property type="protein sequence ID" value="KAK1596803.1"/>
    <property type="molecule type" value="Genomic_DNA"/>
</dbReference>
<reference evidence="2" key="1">
    <citation type="submission" date="2021-06" db="EMBL/GenBank/DDBJ databases">
        <title>Comparative genomics, transcriptomics and evolutionary studies reveal genomic signatures of adaptation to plant cell wall in hemibiotrophic fungi.</title>
        <authorList>
            <consortium name="DOE Joint Genome Institute"/>
            <person name="Baroncelli R."/>
            <person name="Diaz J.F."/>
            <person name="Benocci T."/>
            <person name="Peng M."/>
            <person name="Battaglia E."/>
            <person name="Haridas S."/>
            <person name="Andreopoulos W."/>
            <person name="Labutti K."/>
            <person name="Pangilinan J."/>
            <person name="Floch G.L."/>
            <person name="Makela M.R."/>
            <person name="Henrissat B."/>
            <person name="Grigoriev I.V."/>
            <person name="Crouch J.A."/>
            <person name="De Vries R.P."/>
            <person name="Sukno S.A."/>
            <person name="Thon M.R."/>
        </authorList>
    </citation>
    <scope>NUCLEOTIDE SEQUENCE</scope>
    <source>
        <strain evidence="2">CBS 125086</strain>
    </source>
</reference>
<name>A0AAD8Q875_9PEZI</name>
<dbReference type="AlphaFoldDB" id="A0AAD8Q875"/>
<evidence type="ECO:0000256" key="1">
    <source>
        <dbReference type="SAM" id="SignalP"/>
    </source>
</evidence>
<dbReference type="RefSeq" id="XP_060417640.1">
    <property type="nucleotide sequence ID" value="XM_060552369.1"/>
</dbReference>
<evidence type="ECO:0000313" key="3">
    <source>
        <dbReference type="Proteomes" id="UP001230504"/>
    </source>
</evidence>
<evidence type="ECO:0000313" key="2">
    <source>
        <dbReference type="EMBL" id="KAK1596803.1"/>
    </source>
</evidence>
<evidence type="ECO:0008006" key="4">
    <source>
        <dbReference type="Google" id="ProtNLM"/>
    </source>
</evidence>
<feature type="signal peptide" evidence="1">
    <location>
        <begin position="1"/>
        <end position="18"/>
    </location>
</feature>
<gene>
    <name evidence="2" type="ORF">LY79DRAFT_31564</name>
</gene>